<gene>
    <name evidence="2" type="ORF">FOZ62_002681</name>
</gene>
<dbReference type="Proteomes" id="UP000574390">
    <property type="component" value="Unassembled WGS sequence"/>
</dbReference>
<proteinExistence type="predicted"/>
<dbReference type="PROSITE" id="PS51257">
    <property type="entry name" value="PROKAR_LIPOPROTEIN"/>
    <property type="match status" value="1"/>
</dbReference>
<reference evidence="2 3" key="1">
    <citation type="submission" date="2020-04" db="EMBL/GenBank/DDBJ databases">
        <title>Perkinsus olseni comparative genomics.</title>
        <authorList>
            <person name="Bogema D.R."/>
        </authorList>
    </citation>
    <scope>NUCLEOTIDE SEQUENCE [LARGE SCALE GENOMIC DNA]</scope>
    <source>
        <strain evidence="2">ATCC PRA-205</strain>
    </source>
</reference>
<feature type="region of interest" description="Disordered" evidence="1">
    <location>
        <begin position="286"/>
        <end position="480"/>
    </location>
</feature>
<comment type="caution">
    <text evidence="2">The sequence shown here is derived from an EMBL/GenBank/DDBJ whole genome shotgun (WGS) entry which is preliminary data.</text>
</comment>
<protein>
    <submittedName>
        <fullName evidence="2">Uncharacterized protein</fullName>
    </submittedName>
</protein>
<evidence type="ECO:0000313" key="2">
    <source>
        <dbReference type="EMBL" id="KAF4712006.1"/>
    </source>
</evidence>
<organism evidence="2 3">
    <name type="scientific">Perkinsus olseni</name>
    <name type="common">Perkinsus atlanticus</name>
    <dbReference type="NCBI Taxonomy" id="32597"/>
    <lineage>
        <taxon>Eukaryota</taxon>
        <taxon>Sar</taxon>
        <taxon>Alveolata</taxon>
        <taxon>Perkinsozoa</taxon>
        <taxon>Perkinsea</taxon>
        <taxon>Perkinsida</taxon>
        <taxon>Perkinsidae</taxon>
        <taxon>Perkinsus</taxon>
    </lineage>
</organism>
<dbReference type="EMBL" id="JABANM010027019">
    <property type="protein sequence ID" value="KAF4712006.1"/>
    <property type="molecule type" value="Genomic_DNA"/>
</dbReference>
<name>A0A7J6QWB0_PEROL</name>
<dbReference type="AlphaFoldDB" id="A0A7J6QWB0"/>
<feature type="compositionally biased region" description="Basic and acidic residues" evidence="1">
    <location>
        <begin position="300"/>
        <end position="328"/>
    </location>
</feature>
<feature type="compositionally biased region" description="Low complexity" evidence="1">
    <location>
        <begin position="343"/>
        <end position="354"/>
    </location>
</feature>
<evidence type="ECO:0000313" key="3">
    <source>
        <dbReference type="Proteomes" id="UP000574390"/>
    </source>
</evidence>
<accession>A0A7J6QWB0</accession>
<sequence>MRSRIFTPLSWWSTLGSCKFIIEVCAHRSAAPEPVLSGLYQSVDKVPYFEGLVMRVFNEERCALVFLAGMPAQQFRSSFETPRMEMKSYNLSENPKRYFLSDKHFKARHILKMAKTLTTEFGQRMDFAVTTTQPRISKRGNVTLKVGDVILRMRKTSNDPREALEVPFERPSPGVYVNDGPISDATLSSAEVTVDNKRGCSLQIGLPNNSTLRHSVGYMTSMGCSHRCLWFPRRARRNLLFPKSSTLPDEHILRDLEPNDAGICQTPRLQLYLVLGHLHILLKPAPNATSQRPLRNSRRSNRDMLHTRRKRSSEPKPTSEPRDQDRHVKVARKAPGITTGPSATATEAATKTDAPLLDPTQAKHPSRAAEYPVSSPDIDSRLPSPVMKSALSRPTRRGSPRASGESGEVETLRQGEPPNFNDGSGEKSALIGPRGWESGDRPEFHVVSPPGVEHRSSLESANAAPHLMSPDGRGGGEPVA</sequence>
<evidence type="ECO:0000256" key="1">
    <source>
        <dbReference type="SAM" id="MobiDB-lite"/>
    </source>
</evidence>
<feature type="non-terminal residue" evidence="2">
    <location>
        <position position="480"/>
    </location>
</feature>